<feature type="region of interest" description="Disordered" evidence="1">
    <location>
        <begin position="102"/>
        <end position="142"/>
    </location>
</feature>
<gene>
    <name evidence="3" type="ORF">GCM10007888_44200</name>
    <name evidence="2" type="ORF">MOX02_52090</name>
</gene>
<evidence type="ECO:0000313" key="3">
    <source>
        <dbReference type="EMBL" id="GLS66038.1"/>
    </source>
</evidence>
<name>A0A512JB91_9HYPH</name>
<feature type="compositionally biased region" description="Basic and acidic residues" evidence="1">
    <location>
        <begin position="120"/>
        <end position="142"/>
    </location>
</feature>
<reference evidence="5" key="2">
    <citation type="journal article" date="2019" name="Int. J. Syst. Evol. Microbiol.">
        <title>The Global Catalogue of Microorganisms (GCM) 10K type strain sequencing project: providing services to taxonomists for standard genome sequencing and annotation.</title>
        <authorList>
            <consortium name="The Broad Institute Genomics Platform"/>
            <consortium name="The Broad Institute Genome Sequencing Center for Infectious Disease"/>
            <person name="Wu L."/>
            <person name="Ma J."/>
        </authorList>
    </citation>
    <scope>NUCLEOTIDE SEQUENCE [LARGE SCALE GENOMIC DNA]</scope>
    <source>
        <strain evidence="5">NBRC 107715</strain>
    </source>
</reference>
<evidence type="ECO:0000313" key="4">
    <source>
        <dbReference type="Proteomes" id="UP000321960"/>
    </source>
</evidence>
<reference evidence="3" key="1">
    <citation type="journal article" date="2014" name="Int. J. Syst. Evol. Microbiol.">
        <title>Complete genome of a new Firmicutes species belonging to the dominant human colonic microbiota ('Ruminococcus bicirculans') reveals two chromosomes and a selective capacity to utilize plant glucans.</title>
        <authorList>
            <consortium name="NISC Comparative Sequencing Program"/>
            <person name="Wegmann U."/>
            <person name="Louis P."/>
            <person name="Goesmann A."/>
            <person name="Henrissat B."/>
            <person name="Duncan S.H."/>
            <person name="Flint H.J."/>
        </authorList>
    </citation>
    <scope>NUCLEOTIDE SEQUENCE</scope>
    <source>
        <strain evidence="3">NBRC 107715</strain>
    </source>
</reference>
<keyword evidence="5" id="KW-1185">Reference proteome</keyword>
<dbReference type="EMBL" id="BJZU01000139">
    <property type="protein sequence ID" value="GEP07171.1"/>
    <property type="molecule type" value="Genomic_DNA"/>
</dbReference>
<reference evidence="3" key="4">
    <citation type="submission" date="2023-01" db="EMBL/GenBank/DDBJ databases">
        <title>Draft genome sequence of Methylobacterium oxalidis strain NBRC 107715.</title>
        <authorList>
            <person name="Sun Q."/>
            <person name="Mori K."/>
        </authorList>
    </citation>
    <scope>NUCLEOTIDE SEQUENCE</scope>
    <source>
        <strain evidence="3">NBRC 107715</strain>
    </source>
</reference>
<evidence type="ECO:0000256" key="1">
    <source>
        <dbReference type="SAM" id="MobiDB-lite"/>
    </source>
</evidence>
<evidence type="ECO:0000313" key="2">
    <source>
        <dbReference type="EMBL" id="GEP07171.1"/>
    </source>
</evidence>
<organism evidence="2 4">
    <name type="scientific">Methylobacterium oxalidis</name>
    <dbReference type="NCBI Taxonomy" id="944322"/>
    <lineage>
        <taxon>Bacteria</taxon>
        <taxon>Pseudomonadati</taxon>
        <taxon>Pseudomonadota</taxon>
        <taxon>Alphaproteobacteria</taxon>
        <taxon>Hyphomicrobiales</taxon>
        <taxon>Methylobacteriaceae</taxon>
        <taxon>Methylobacterium</taxon>
    </lineage>
</organism>
<dbReference type="Proteomes" id="UP000321960">
    <property type="component" value="Unassembled WGS sequence"/>
</dbReference>
<reference evidence="2 4" key="3">
    <citation type="submission" date="2019-07" db="EMBL/GenBank/DDBJ databases">
        <title>Whole genome shotgun sequence of Methylobacterium oxalidis NBRC 107715.</title>
        <authorList>
            <person name="Hosoyama A."/>
            <person name="Uohara A."/>
            <person name="Ohji S."/>
            <person name="Ichikawa N."/>
        </authorList>
    </citation>
    <scope>NUCLEOTIDE SEQUENCE [LARGE SCALE GENOMIC DNA]</scope>
    <source>
        <strain evidence="2 4">NBRC 107715</strain>
    </source>
</reference>
<dbReference type="EMBL" id="BSPK01000089">
    <property type="protein sequence ID" value="GLS66038.1"/>
    <property type="molecule type" value="Genomic_DNA"/>
</dbReference>
<proteinExistence type="predicted"/>
<dbReference type="Proteomes" id="UP001156856">
    <property type="component" value="Unassembled WGS sequence"/>
</dbReference>
<protein>
    <submittedName>
        <fullName evidence="2">Uncharacterized protein</fullName>
    </submittedName>
</protein>
<comment type="caution">
    <text evidence="2">The sequence shown here is derived from an EMBL/GenBank/DDBJ whole genome shotgun (WGS) entry which is preliminary data.</text>
</comment>
<sequence length="142" mass="16049">MPQFRESLPQLTGRPFLTEGGIGTTLLFHENVDLPHFAHFPLVLNEEGRATLARFFEPYLELIRLCIRLNSKHDRRSYTSVSGCRADCCHCNAVVRFRSRDVTRTLQPPSRGRPAAGMGDGDRTSSPHEERAHEDPHRLNAG</sequence>
<evidence type="ECO:0000313" key="5">
    <source>
        <dbReference type="Proteomes" id="UP001156856"/>
    </source>
</evidence>
<dbReference type="AlphaFoldDB" id="A0A512JB91"/>
<accession>A0A512JB91</accession>